<dbReference type="PANTHER" id="PTHR30536:SF5">
    <property type="entry name" value="ALTRONATE DEHYDRATASE"/>
    <property type="match status" value="1"/>
</dbReference>
<dbReference type="InterPro" id="IPR044144">
    <property type="entry name" value="SAF_UxaA/GarD"/>
</dbReference>
<dbReference type="GO" id="GO:0016829">
    <property type="term" value="F:lyase activity"/>
    <property type="evidence" value="ECO:0007669"/>
    <property type="project" value="UniProtKB-KW"/>
</dbReference>
<gene>
    <name evidence="3" type="ORF">C8D99_1187</name>
</gene>
<sequence length="88" mass="9646">MASRDALKISERDSVAVALKPLKKGDSVALGSLVLEIREDIPRYHKFSLRDIRQGEKVIKYGESIGEAAEDIASGGYVHVHNVKSLRG</sequence>
<dbReference type="PANTHER" id="PTHR30536">
    <property type="entry name" value="ALTRONATE/GALACTARATE DEHYDRATASE"/>
    <property type="match status" value="1"/>
</dbReference>
<dbReference type="AlphaFoldDB" id="A0A4R8M4B7"/>
<name>A0A4R8M4B7_9BACT</name>
<dbReference type="CDD" id="cd11613">
    <property type="entry name" value="SAF_AH_GD"/>
    <property type="match status" value="1"/>
</dbReference>
<organism evidence="3 4">
    <name type="scientific">Aminivibrio pyruvatiphilus</name>
    <dbReference type="NCBI Taxonomy" id="1005740"/>
    <lineage>
        <taxon>Bacteria</taxon>
        <taxon>Thermotogati</taxon>
        <taxon>Synergistota</taxon>
        <taxon>Synergistia</taxon>
        <taxon>Synergistales</taxon>
        <taxon>Aminobacteriaceae</taxon>
        <taxon>Aminivibrio</taxon>
    </lineage>
</organism>
<reference evidence="3 4" key="1">
    <citation type="submission" date="2019-03" db="EMBL/GenBank/DDBJ databases">
        <title>Genomic Encyclopedia of Type Strains, Phase IV (KMG-IV): sequencing the most valuable type-strain genomes for metagenomic binning, comparative biology and taxonomic classification.</title>
        <authorList>
            <person name="Goeker M."/>
        </authorList>
    </citation>
    <scope>NUCLEOTIDE SEQUENCE [LARGE SCALE GENOMIC DNA]</scope>
    <source>
        <strain evidence="3 4">DSM 25964</strain>
    </source>
</reference>
<accession>A0A4R8M4B7</accession>
<dbReference type="RefSeq" id="WP_166670164.1">
    <property type="nucleotide sequence ID" value="NZ_SORI01000018.1"/>
</dbReference>
<dbReference type="EMBL" id="SORI01000018">
    <property type="protein sequence ID" value="TDY56651.1"/>
    <property type="molecule type" value="Genomic_DNA"/>
</dbReference>
<dbReference type="InterPro" id="IPR013974">
    <property type="entry name" value="SAF"/>
</dbReference>
<feature type="domain" description="SAF" evidence="2">
    <location>
        <begin position="13"/>
        <end position="84"/>
    </location>
</feature>
<keyword evidence="4" id="KW-1185">Reference proteome</keyword>
<proteinExistence type="predicted"/>
<evidence type="ECO:0000313" key="4">
    <source>
        <dbReference type="Proteomes" id="UP000295066"/>
    </source>
</evidence>
<keyword evidence="1" id="KW-0456">Lyase</keyword>
<dbReference type="Pfam" id="PF08666">
    <property type="entry name" value="SAF"/>
    <property type="match status" value="1"/>
</dbReference>
<dbReference type="Gene3D" id="2.30.130.110">
    <property type="match status" value="1"/>
</dbReference>
<dbReference type="Proteomes" id="UP000295066">
    <property type="component" value="Unassembled WGS sequence"/>
</dbReference>
<evidence type="ECO:0000313" key="3">
    <source>
        <dbReference type="EMBL" id="TDY56651.1"/>
    </source>
</evidence>
<comment type="caution">
    <text evidence="3">The sequence shown here is derived from an EMBL/GenBank/DDBJ whole genome shotgun (WGS) entry which is preliminary data.</text>
</comment>
<evidence type="ECO:0000259" key="2">
    <source>
        <dbReference type="SMART" id="SM00858"/>
    </source>
</evidence>
<dbReference type="InterPro" id="IPR052172">
    <property type="entry name" value="UxaA_altronate/galactarate_dh"/>
</dbReference>
<protein>
    <submittedName>
        <fullName evidence="3">Altronate dehydratase small subunit</fullName>
    </submittedName>
</protein>
<dbReference type="SMART" id="SM00858">
    <property type="entry name" value="SAF"/>
    <property type="match status" value="1"/>
</dbReference>
<evidence type="ECO:0000256" key="1">
    <source>
        <dbReference type="ARBA" id="ARBA00023239"/>
    </source>
</evidence>
<dbReference type="GO" id="GO:0019698">
    <property type="term" value="P:D-galacturonate catabolic process"/>
    <property type="evidence" value="ECO:0007669"/>
    <property type="project" value="TreeGrafter"/>
</dbReference>